<keyword evidence="1" id="KW-0732">Signal</keyword>
<accession>A0A6A6DHP1</accession>
<evidence type="ECO:0000313" key="3">
    <source>
        <dbReference type="Proteomes" id="UP000800200"/>
    </source>
</evidence>
<gene>
    <name evidence="2" type="ORF">K469DRAFT_358251</name>
</gene>
<evidence type="ECO:0000256" key="1">
    <source>
        <dbReference type="SAM" id="SignalP"/>
    </source>
</evidence>
<feature type="chain" id="PRO_5025662349" description="Secreted protein" evidence="1">
    <location>
        <begin position="17"/>
        <end position="88"/>
    </location>
</feature>
<reference evidence="2" key="1">
    <citation type="journal article" date="2020" name="Stud. Mycol.">
        <title>101 Dothideomycetes genomes: a test case for predicting lifestyles and emergence of pathogens.</title>
        <authorList>
            <person name="Haridas S."/>
            <person name="Albert R."/>
            <person name="Binder M."/>
            <person name="Bloem J."/>
            <person name="Labutti K."/>
            <person name="Salamov A."/>
            <person name="Andreopoulos B."/>
            <person name="Baker S."/>
            <person name="Barry K."/>
            <person name="Bills G."/>
            <person name="Bluhm B."/>
            <person name="Cannon C."/>
            <person name="Castanera R."/>
            <person name="Culley D."/>
            <person name="Daum C."/>
            <person name="Ezra D."/>
            <person name="Gonzalez J."/>
            <person name="Henrissat B."/>
            <person name="Kuo A."/>
            <person name="Liang C."/>
            <person name="Lipzen A."/>
            <person name="Lutzoni F."/>
            <person name="Magnuson J."/>
            <person name="Mondo S."/>
            <person name="Nolan M."/>
            <person name="Ohm R."/>
            <person name="Pangilinan J."/>
            <person name="Park H.-J."/>
            <person name="Ramirez L."/>
            <person name="Alfaro M."/>
            <person name="Sun H."/>
            <person name="Tritt A."/>
            <person name="Yoshinaga Y."/>
            <person name="Zwiers L.-H."/>
            <person name="Turgeon B."/>
            <person name="Goodwin S."/>
            <person name="Spatafora J."/>
            <person name="Crous P."/>
            <person name="Grigoriev I."/>
        </authorList>
    </citation>
    <scope>NUCLEOTIDE SEQUENCE</scope>
    <source>
        <strain evidence="2">CBS 207.26</strain>
    </source>
</reference>
<dbReference type="AlphaFoldDB" id="A0A6A6DHP1"/>
<protein>
    <recommendedName>
        <fullName evidence="4">Secreted protein</fullName>
    </recommendedName>
</protein>
<keyword evidence="3" id="KW-1185">Reference proteome</keyword>
<proteinExistence type="predicted"/>
<dbReference type="Proteomes" id="UP000800200">
    <property type="component" value="Unassembled WGS sequence"/>
</dbReference>
<organism evidence="2 3">
    <name type="scientific">Zopfia rhizophila CBS 207.26</name>
    <dbReference type="NCBI Taxonomy" id="1314779"/>
    <lineage>
        <taxon>Eukaryota</taxon>
        <taxon>Fungi</taxon>
        <taxon>Dikarya</taxon>
        <taxon>Ascomycota</taxon>
        <taxon>Pezizomycotina</taxon>
        <taxon>Dothideomycetes</taxon>
        <taxon>Dothideomycetes incertae sedis</taxon>
        <taxon>Zopfiaceae</taxon>
        <taxon>Zopfia</taxon>
    </lineage>
</organism>
<dbReference type="EMBL" id="ML994688">
    <property type="protein sequence ID" value="KAF2177470.1"/>
    <property type="molecule type" value="Genomic_DNA"/>
</dbReference>
<evidence type="ECO:0008006" key="4">
    <source>
        <dbReference type="Google" id="ProtNLM"/>
    </source>
</evidence>
<sequence>MLPNITSMTLFALTKAVSSVAYSDFSSCSPCRPTPMLANRKASTARTSWHDSARMFHDKLMLPPAKEMYIFRSLPPSEHLLAHRNPSC</sequence>
<evidence type="ECO:0000313" key="2">
    <source>
        <dbReference type="EMBL" id="KAF2177470.1"/>
    </source>
</evidence>
<name>A0A6A6DHP1_9PEZI</name>
<feature type="signal peptide" evidence="1">
    <location>
        <begin position="1"/>
        <end position="16"/>
    </location>
</feature>